<comment type="subcellular location">
    <subcellularLocation>
        <location evidence="1">Membrane</location>
        <topology evidence="1">Multi-pass membrane protein</topology>
    </subcellularLocation>
</comment>
<dbReference type="HOGENOM" id="CLU_030884_1_0_1"/>
<feature type="transmembrane region" description="Helical" evidence="5">
    <location>
        <begin position="12"/>
        <end position="32"/>
    </location>
</feature>
<dbReference type="PANTHER" id="PTHR23294">
    <property type="entry name" value="ET TRANSLATION PRODUCT-RELATED"/>
    <property type="match status" value="1"/>
</dbReference>
<dbReference type="Pfam" id="PF05978">
    <property type="entry name" value="UNC-93"/>
    <property type="match status" value="1"/>
</dbReference>
<dbReference type="OrthoDB" id="196103at2759"/>
<feature type="transmembrane region" description="Helical" evidence="5">
    <location>
        <begin position="52"/>
        <end position="72"/>
    </location>
</feature>
<evidence type="ECO:0000256" key="1">
    <source>
        <dbReference type="ARBA" id="ARBA00004141"/>
    </source>
</evidence>
<dbReference type="Gene3D" id="1.20.1250.20">
    <property type="entry name" value="MFS general substrate transporter like domains"/>
    <property type="match status" value="1"/>
</dbReference>
<evidence type="ECO:0000256" key="5">
    <source>
        <dbReference type="SAM" id="Phobius"/>
    </source>
</evidence>
<evidence type="ECO:0000313" key="6">
    <source>
        <dbReference type="EMBL" id="KIJ38714.1"/>
    </source>
</evidence>
<name>A0A0C9UV38_SPHS4</name>
<evidence type="ECO:0000256" key="4">
    <source>
        <dbReference type="ARBA" id="ARBA00023136"/>
    </source>
</evidence>
<feature type="transmembrane region" description="Helical" evidence="5">
    <location>
        <begin position="341"/>
        <end position="364"/>
    </location>
</feature>
<sequence>MEAPKSLTEWLYRPWTQLLLISFICFCDPGMYNSISGIGGSGQLDPTVAANATVALLAATAVAAFTVVPTVFDVLGPRGCLLLSGWTYPLYAGSLLCYNHTQNSAFVIVSGAILGVGAAFLWTAQGDIMLSYPTEGQRGRAIAWFWVIFNIGGAVGGFMSFGLNFKSKAGTVSDSTYIAFIVVMAFGWLLSVFVAPPNRVTRSDGTVVARTKHRASNLTWKQQLRAFTKAYSNWRIMILIPMFFCTNIPYSYQQNSVNGATFTIRSRSLNSALYWLAQVFGGLFIGFVLDIPSLRRSNRAKVGWVITFVLTFAIYGGGFAFQKWADQRPKNFLDFSNVSEFVGPCFLYIFYGMYDAIFQSLCYWTMGALSNDPHTIARYVALYKTFQATGGAMAWRINALHKPAMIQFAMNWGLLAAGLVIAFPALWTIKDTTEPEDDGVLKDQKNRDGFEYVSHRDDSLDVKEALQGES</sequence>
<keyword evidence="2 5" id="KW-0812">Transmembrane</keyword>
<dbReference type="EMBL" id="KN837158">
    <property type="protein sequence ID" value="KIJ38714.1"/>
    <property type="molecule type" value="Genomic_DNA"/>
</dbReference>
<dbReference type="InterPro" id="IPR010291">
    <property type="entry name" value="Ion_channel_UNC-93"/>
</dbReference>
<dbReference type="InterPro" id="IPR051617">
    <property type="entry name" value="UNC-93-like_regulator"/>
</dbReference>
<dbReference type="PANTHER" id="PTHR23294:SF55">
    <property type="entry name" value="TRANSPORTER, PUTATIVE (AFU_ORTHOLOGUE AFUA_1G17480)-RELATED"/>
    <property type="match status" value="1"/>
</dbReference>
<organism evidence="6 7">
    <name type="scientific">Sphaerobolus stellatus (strain SS14)</name>
    <dbReference type="NCBI Taxonomy" id="990650"/>
    <lineage>
        <taxon>Eukaryota</taxon>
        <taxon>Fungi</taxon>
        <taxon>Dikarya</taxon>
        <taxon>Basidiomycota</taxon>
        <taxon>Agaricomycotina</taxon>
        <taxon>Agaricomycetes</taxon>
        <taxon>Phallomycetidae</taxon>
        <taxon>Geastrales</taxon>
        <taxon>Sphaerobolaceae</taxon>
        <taxon>Sphaerobolus</taxon>
    </lineage>
</organism>
<keyword evidence="3 5" id="KW-1133">Transmembrane helix</keyword>
<feature type="transmembrane region" description="Helical" evidence="5">
    <location>
        <begin position="272"/>
        <end position="290"/>
    </location>
</feature>
<dbReference type="Proteomes" id="UP000054279">
    <property type="component" value="Unassembled WGS sequence"/>
</dbReference>
<evidence type="ECO:0000256" key="2">
    <source>
        <dbReference type="ARBA" id="ARBA00022692"/>
    </source>
</evidence>
<dbReference type="SUPFAM" id="SSF103473">
    <property type="entry name" value="MFS general substrate transporter"/>
    <property type="match status" value="1"/>
</dbReference>
<feature type="transmembrane region" description="Helical" evidence="5">
    <location>
        <begin position="409"/>
        <end position="429"/>
    </location>
</feature>
<feature type="transmembrane region" description="Helical" evidence="5">
    <location>
        <begin position="234"/>
        <end position="252"/>
    </location>
</feature>
<feature type="transmembrane region" description="Helical" evidence="5">
    <location>
        <begin position="302"/>
        <end position="321"/>
    </location>
</feature>
<dbReference type="AlphaFoldDB" id="A0A0C9UV38"/>
<keyword evidence="4 5" id="KW-0472">Membrane</keyword>
<feature type="transmembrane region" description="Helical" evidence="5">
    <location>
        <begin position="104"/>
        <end position="122"/>
    </location>
</feature>
<evidence type="ECO:0000313" key="7">
    <source>
        <dbReference type="Proteomes" id="UP000054279"/>
    </source>
</evidence>
<protein>
    <submittedName>
        <fullName evidence="6">Unplaced genomic scaffold SPHSTscaffold_83, whole genome shotgun sequence</fullName>
    </submittedName>
</protein>
<feature type="transmembrane region" description="Helical" evidence="5">
    <location>
        <begin position="143"/>
        <end position="165"/>
    </location>
</feature>
<dbReference type="InterPro" id="IPR036259">
    <property type="entry name" value="MFS_trans_sf"/>
</dbReference>
<dbReference type="GO" id="GO:0016020">
    <property type="term" value="C:membrane"/>
    <property type="evidence" value="ECO:0007669"/>
    <property type="project" value="UniProtKB-SubCell"/>
</dbReference>
<accession>A0A0C9UV38</accession>
<evidence type="ECO:0000256" key="3">
    <source>
        <dbReference type="ARBA" id="ARBA00022989"/>
    </source>
</evidence>
<gene>
    <name evidence="6" type="ORF">M422DRAFT_33129</name>
</gene>
<reference evidence="6 7" key="1">
    <citation type="submission" date="2014-06" db="EMBL/GenBank/DDBJ databases">
        <title>Evolutionary Origins and Diversification of the Mycorrhizal Mutualists.</title>
        <authorList>
            <consortium name="DOE Joint Genome Institute"/>
            <consortium name="Mycorrhizal Genomics Consortium"/>
            <person name="Kohler A."/>
            <person name="Kuo A."/>
            <person name="Nagy L.G."/>
            <person name="Floudas D."/>
            <person name="Copeland A."/>
            <person name="Barry K.W."/>
            <person name="Cichocki N."/>
            <person name="Veneault-Fourrey C."/>
            <person name="LaButti K."/>
            <person name="Lindquist E.A."/>
            <person name="Lipzen A."/>
            <person name="Lundell T."/>
            <person name="Morin E."/>
            <person name="Murat C."/>
            <person name="Riley R."/>
            <person name="Ohm R."/>
            <person name="Sun H."/>
            <person name="Tunlid A."/>
            <person name="Henrissat B."/>
            <person name="Grigoriev I.V."/>
            <person name="Hibbett D.S."/>
            <person name="Martin F."/>
        </authorList>
    </citation>
    <scope>NUCLEOTIDE SEQUENCE [LARGE SCALE GENOMIC DNA]</scope>
    <source>
        <strain evidence="6 7">SS14</strain>
    </source>
</reference>
<keyword evidence="7" id="KW-1185">Reference proteome</keyword>
<feature type="transmembrane region" description="Helical" evidence="5">
    <location>
        <begin position="177"/>
        <end position="195"/>
    </location>
</feature>
<feature type="transmembrane region" description="Helical" evidence="5">
    <location>
        <begin position="79"/>
        <end position="98"/>
    </location>
</feature>
<proteinExistence type="predicted"/>